<keyword evidence="1" id="KW-1133">Transmembrane helix</keyword>
<gene>
    <name evidence="5" type="ORF">JG687_00006668</name>
    <name evidence="6" type="ORF">PC110_g9506</name>
    <name evidence="2" type="ORF">PC113_g2286</name>
    <name evidence="3" type="ORF">PC115_g1608</name>
    <name evidence="4" type="ORF">PC117_g2485</name>
</gene>
<accession>A0A329SBJ1</accession>
<proteinExistence type="predicted"/>
<dbReference type="Proteomes" id="UP000735874">
    <property type="component" value="Unassembled WGS sequence"/>
</dbReference>
<name>A0A329SBJ1_9STRA</name>
<keyword evidence="7" id="KW-1185">Reference proteome</keyword>
<protein>
    <submittedName>
        <fullName evidence="6">Uncharacterized protein</fullName>
    </submittedName>
</protein>
<keyword evidence="1" id="KW-0472">Membrane</keyword>
<comment type="caution">
    <text evidence="6">The sequence shown here is derived from an EMBL/GenBank/DDBJ whole genome shotgun (WGS) entry which is preliminary data.</text>
</comment>
<evidence type="ECO:0000313" key="2">
    <source>
        <dbReference type="EMBL" id="KAG2867075.1"/>
    </source>
</evidence>
<keyword evidence="1" id="KW-0812">Transmembrane</keyword>
<dbReference type="Proteomes" id="UP000251314">
    <property type="component" value="Unassembled WGS sequence"/>
</dbReference>
<sequence length="94" mass="10634">MTVAPTTAPTEVAVVAITTTDRKHHEECGILELYEKMTLAQKIILGLLCAVVALEGLYLFALVVKYVAEWFILLLAVTRRMKQLRSQPRLDYRS</sequence>
<dbReference type="EMBL" id="JAENGZ010000277">
    <property type="protein sequence ID" value="KAG6963264.1"/>
    <property type="molecule type" value="Genomic_DNA"/>
</dbReference>
<reference evidence="6 7" key="1">
    <citation type="submission" date="2018-01" db="EMBL/GenBank/DDBJ databases">
        <title>Draft genome of the strawberry crown rot pathogen Phytophthora cactorum.</title>
        <authorList>
            <person name="Armitage A.D."/>
            <person name="Lysoe E."/>
            <person name="Nellist C.F."/>
            <person name="Harrison R.J."/>
            <person name="Brurberg M.B."/>
        </authorList>
    </citation>
    <scope>NUCLEOTIDE SEQUENCE [LARGE SCALE GENOMIC DNA]</scope>
    <source>
        <strain evidence="6 7">10300</strain>
    </source>
</reference>
<dbReference type="EMBL" id="RCMK01000032">
    <property type="protein sequence ID" value="KAG2952839.1"/>
    <property type="molecule type" value="Genomic_DNA"/>
</dbReference>
<evidence type="ECO:0000313" key="6">
    <source>
        <dbReference type="EMBL" id="RAW34164.1"/>
    </source>
</evidence>
<evidence type="ECO:0000313" key="7">
    <source>
        <dbReference type="Proteomes" id="UP000251314"/>
    </source>
</evidence>
<dbReference type="EMBL" id="MJFZ01000210">
    <property type="protein sequence ID" value="RAW34164.1"/>
    <property type="molecule type" value="Genomic_DNA"/>
</dbReference>
<reference evidence="5" key="3">
    <citation type="submission" date="2021-01" db="EMBL/GenBank/DDBJ databases">
        <title>Phytophthora aleatoria, a newly-described species from Pinus radiata is distinct from Phytophthora cactorum isolates based on comparative genomics.</title>
        <authorList>
            <person name="Mcdougal R."/>
            <person name="Panda P."/>
            <person name="Williams N."/>
            <person name="Studholme D.J."/>
        </authorList>
    </citation>
    <scope>NUCLEOTIDE SEQUENCE</scope>
    <source>
        <strain evidence="5">NZFS 3830</strain>
    </source>
</reference>
<organism evidence="6 7">
    <name type="scientific">Phytophthora cactorum</name>
    <dbReference type="NCBI Taxonomy" id="29920"/>
    <lineage>
        <taxon>Eukaryota</taxon>
        <taxon>Sar</taxon>
        <taxon>Stramenopiles</taxon>
        <taxon>Oomycota</taxon>
        <taxon>Peronosporomycetes</taxon>
        <taxon>Peronosporales</taxon>
        <taxon>Peronosporaceae</taxon>
        <taxon>Phytophthora</taxon>
    </lineage>
</organism>
<dbReference type="VEuPathDB" id="FungiDB:PC110_g9506"/>
<reference evidence="2" key="2">
    <citation type="submission" date="2018-10" db="EMBL/GenBank/DDBJ databases">
        <title>Effector identification in a new, highly contiguous assembly of the strawberry crown rot pathogen Phytophthora cactorum.</title>
        <authorList>
            <person name="Armitage A.D."/>
            <person name="Nellist C.F."/>
            <person name="Bates H."/>
            <person name="Vickerstaff R.J."/>
            <person name="Harrison R.J."/>
        </authorList>
    </citation>
    <scope>NUCLEOTIDE SEQUENCE</scope>
    <source>
        <strain evidence="2">15-7</strain>
        <strain evidence="3">4032</strain>
        <strain evidence="4">4040</strain>
    </source>
</reference>
<feature type="transmembrane region" description="Helical" evidence="1">
    <location>
        <begin position="43"/>
        <end position="76"/>
    </location>
</feature>
<dbReference type="EMBL" id="RCMI01000021">
    <property type="protein sequence ID" value="KAG2942085.1"/>
    <property type="molecule type" value="Genomic_DNA"/>
</dbReference>
<dbReference type="Proteomes" id="UP000736787">
    <property type="component" value="Unassembled WGS sequence"/>
</dbReference>
<evidence type="ECO:0000313" key="5">
    <source>
        <dbReference type="EMBL" id="KAG6963264.1"/>
    </source>
</evidence>
<evidence type="ECO:0000313" key="3">
    <source>
        <dbReference type="EMBL" id="KAG2942085.1"/>
    </source>
</evidence>
<dbReference type="AlphaFoldDB" id="A0A329SBJ1"/>
<dbReference type="EMBL" id="RCMG01000030">
    <property type="protein sequence ID" value="KAG2867075.1"/>
    <property type="molecule type" value="Genomic_DNA"/>
</dbReference>
<evidence type="ECO:0000313" key="4">
    <source>
        <dbReference type="EMBL" id="KAG2952839.1"/>
    </source>
</evidence>
<evidence type="ECO:0000256" key="1">
    <source>
        <dbReference type="SAM" id="Phobius"/>
    </source>
</evidence>
<dbReference type="Proteomes" id="UP000774804">
    <property type="component" value="Unassembled WGS sequence"/>
</dbReference>
<dbReference type="OrthoDB" id="121541at2759"/>
<dbReference type="Proteomes" id="UP000688947">
    <property type="component" value="Unassembled WGS sequence"/>
</dbReference>